<feature type="region of interest" description="Disordered" evidence="1">
    <location>
        <begin position="1"/>
        <end position="52"/>
    </location>
</feature>
<protein>
    <submittedName>
        <fullName evidence="2">Uncharacterized protein</fullName>
    </submittedName>
</protein>
<reference evidence="2" key="1">
    <citation type="submission" date="2024-03" db="EMBL/GenBank/DDBJ databases">
        <authorList>
            <consortium name="ELIXIR-Norway"/>
            <consortium name="Elixir Norway"/>
        </authorList>
    </citation>
    <scope>NUCLEOTIDE SEQUENCE</scope>
</reference>
<keyword evidence="3" id="KW-1185">Reference proteome</keyword>
<dbReference type="Proteomes" id="UP001497522">
    <property type="component" value="Chromosome 11"/>
</dbReference>
<name>A0ABP1AEN6_9BRYO</name>
<accession>A0ABP1AEN6</accession>
<evidence type="ECO:0000313" key="2">
    <source>
        <dbReference type="EMBL" id="CAK9860910.1"/>
    </source>
</evidence>
<sequence length="137" mass="15177">MLSPGAGAPLPSPIVPSAAAPHGSGSDGEERRRREAREEEDTARESERQRIPQPLRVKEKGVSIDKEVWKRRNQKAVVGIKRRVVECCDLTQAALSSCKRFWTSCVQQAWVVFVESSSLLLLSLILCVSLLPVVPRC</sequence>
<evidence type="ECO:0000313" key="3">
    <source>
        <dbReference type="Proteomes" id="UP001497522"/>
    </source>
</evidence>
<gene>
    <name evidence="2" type="ORF">CSSPJE1EN2_LOCUS3905</name>
</gene>
<organism evidence="2 3">
    <name type="scientific">Sphagnum jensenii</name>
    <dbReference type="NCBI Taxonomy" id="128206"/>
    <lineage>
        <taxon>Eukaryota</taxon>
        <taxon>Viridiplantae</taxon>
        <taxon>Streptophyta</taxon>
        <taxon>Embryophyta</taxon>
        <taxon>Bryophyta</taxon>
        <taxon>Sphagnophytina</taxon>
        <taxon>Sphagnopsida</taxon>
        <taxon>Sphagnales</taxon>
        <taxon>Sphagnaceae</taxon>
        <taxon>Sphagnum</taxon>
    </lineage>
</organism>
<feature type="compositionally biased region" description="Basic and acidic residues" evidence="1">
    <location>
        <begin position="28"/>
        <end position="52"/>
    </location>
</feature>
<proteinExistence type="predicted"/>
<dbReference type="EMBL" id="OZ023712">
    <property type="protein sequence ID" value="CAK9860910.1"/>
    <property type="molecule type" value="Genomic_DNA"/>
</dbReference>
<evidence type="ECO:0000256" key="1">
    <source>
        <dbReference type="SAM" id="MobiDB-lite"/>
    </source>
</evidence>